<dbReference type="Proteomes" id="UP001148838">
    <property type="component" value="Unassembled WGS sequence"/>
</dbReference>
<comment type="caution">
    <text evidence="1">The sequence shown here is derived from an EMBL/GenBank/DDBJ whole genome shotgun (WGS) entry which is preliminary data.</text>
</comment>
<gene>
    <name evidence="1" type="ORF">ANN_22571</name>
</gene>
<keyword evidence="2" id="KW-1185">Reference proteome</keyword>
<name>A0ABQ8S955_PERAM</name>
<evidence type="ECO:0000313" key="1">
    <source>
        <dbReference type="EMBL" id="KAJ4430355.1"/>
    </source>
</evidence>
<evidence type="ECO:0000313" key="2">
    <source>
        <dbReference type="Proteomes" id="UP001148838"/>
    </source>
</evidence>
<sequence length="213" mass="24560">MDRGNEFSNPVTVENYGKTTVRESKFHNHKEQTQHSRVPIIRTIRTEGNSDKKKIRIIIWDRVFVPPLPRDLQELKTRIREAAATVTEDMLKRVWEEFDYRLDICRVTRGSHIESLLSGRTPSLEYFMSEVITHASSSMAVLYNTDGNTDERLYMVSITVSIPTILQYWWKSGSPSVLAVIPSFQFTHDQYYYSIKASGVLQPGAVALLFLRS</sequence>
<reference evidence="1 2" key="1">
    <citation type="journal article" date="2022" name="Allergy">
        <title>Genome assembly and annotation of Periplaneta americana reveal a comprehensive cockroach allergen profile.</title>
        <authorList>
            <person name="Wang L."/>
            <person name="Xiong Q."/>
            <person name="Saelim N."/>
            <person name="Wang L."/>
            <person name="Nong W."/>
            <person name="Wan A.T."/>
            <person name="Shi M."/>
            <person name="Liu X."/>
            <person name="Cao Q."/>
            <person name="Hui J.H.L."/>
            <person name="Sookrung N."/>
            <person name="Leung T.F."/>
            <person name="Tungtrongchitr A."/>
            <person name="Tsui S.K.W."/>
        </authorList>
    </citation>
    <scope>NUCLEOTIDE SEQUENCE [LARGE SCALE GENOMIC DNA]</scope>
    <source>
        <strain evidence="1">PWHHKU_190912</strain>
    </source>
</reference>
<dbReference type="EMBL" id="JAJSOF020000033">
    <property type="protein sequence ID" value="KAJ4430355.1"/>
    <property type="molecule type" value="Genomic_DNA"/>
</dbReference>
<accession>A0ABQ8S955</accession>
<protein>
    <submittedName>
        <fullName evidence="1">Uncharacterized protein</fullName>
    </submittedName>
</protein>
<organism evidence="1 2">
    <name type="scientific">Periplaneta americana</name>
    <name type="common">American cockroach</name>
    <name type="synonym">Blatta americana</name>
    <dbReference type="NCBI Taxonomy" id="6978"/>
    <lineage>
        <taxon>Eukaryota</taxon>
        <taxon>Metazoa</taxon>
        <taxon>Ecdysozoa</taxon>
        <taxon>Arthropoda</taxon>
        <taxon>Hexapoda</taxon>
        <taxon>Insecta</taxon>
        <taxon>Pterygota</taxon>
        <taxon>Neoptera</taxon>
        <taxon>Polyneoptera</taxon>
        <taxon>Dictyoptera</taxon>
        <taxon>Blattodea</taxon>
        <taxon>Blattoidea</taxon>
        <taxon>Blattidae</taxon>
        <taxon>Blattinae</taxon>
        <taxon>Periplaneta</taxon>
    </lineage>
</organism>
<proteinExistence type="predicted"/>